<dbReference type="GO" id="GO:0003700">
    <property type="term" value="F:DNA-binding transcription factor activity"/>
    <property type="evidence" value="ECO:0007669"/>
    <property type="project" value="InterPro"/>
</dbReference>
<evidence type="ECO:0000256" key="3">
    <source>
        <dbReference type="ARBA" id="ARBA00023125"/>
    </source>
</evidence>
<evidence type="ECO:0000256" key="1">
    <source>
        <dbReference type="ARBA" id="ARBA00009437"/>
    </source>
</evidence>
<dbReference type="InterPro" id="IPR005119">
    <property type="entry name" value="LysR_subst-bd"/>
</dbReference>
<dbReference type="PROSITE" id="PS50931">
    <property type="entry name" value="HTH_LYSR"/>
    <property type="match status" value="1"/>
</dbReference>
<evidence type="ECO:0000259" key="5">
    <source>
        <dbReference type="PROSITE" id="PS50931"/>
    </source>
</evidence>
<evidence type="ECO:0000256" key="4">
    <source>
        <dbReference type="ARBA" id="ARBA00023163"/>
    </source>
</evidence>
<feature type="domain" description="HTH lysR-type" evidence="5">
    <location>
        <begin position="6"/>
        <end position="63"/>
    </location>
</feature>
<gene>
    <name evidence="6" type="ORF">HMPREF0623_0352</name>
</gene>
<dbReference type="Pfam" id="PF03466">
    <property type="entry name" value="LysR_substrate"/>
    <property type="match status" value="1"/>
</dbReference>
<sequence>MGGVLMNLRQLEYFLVLSEELNYHQAAERLFIAQPTLSVQMSNLQREIGQPLFLKVGRHIMLTNAGLILQSHARKILRQVRATKQALQPRSEPASIKIGLSGTHLLTPLLKTFQKINPHTSFTLRENTSASTLKQLLNAEINFGIAFLPIHNPAINYRYLFTDEIIAVTTKTGPYHTLENITLTQLTKVPLIVLDPQFAIRQTLDQLFLNQHLSPQYLVEVTSYSACISALSQLTGIALVTRSFFETQKAGHADLKVISVEEPGLKQALALVFPADIPPSPKTTILMDQIQKYYLTKEQPS</sequence>
<evidence type="ECO:0000313" key="6">
    <source>
        <dbReference type="EMBL" id="EFL96301.1"/>
    </source>
</evidence>
<name>E0NDI0_PEDAC</name>
<dbReference type="PANTHER" id="PTHR30346">
    <property type="entry name" value="TRANSCRIPTIONAL DUAL REGULATOR HCAR-RELATED"/>
    <property type="match status" value="1"/>
</dbReference>
<evidence type="ECO:0000313" key="7">
    <source>
        <dbReference type="Proteomes" id="UP000004470"/>
    </source>
</evidence>
<dbReference type="PANTHER" id="PTHR30346:SF28">
    <property type="entry name" value="HTH-TYPE TRANSCRIPTIONAL REGULATOR CYNR"/>
    <property type="match status" value="1"/>
</dbReference>
<dbReference type="EMBL" id="AEEG01000002">
    <property type="protein sequence ID" value="EFL96301.1"/>
    <property type="molecule type" value="Genomic_DNA"/>
</dbReference>
<proteinExistence type="inferred from homology"/>
<dbReference type="InterPro" id="IPR000847">
    <property type="entry name" value="LysR_HTH_N"/>
</dbReference>
<dbReference type="Gene3D" id="3.40.190.290">
    <property type="match status" value="1"/>
</dbReference>
<comment type="caution">
    <text evidence="6">The sequence shown here is derived from an EMBL/GenBank/DDBJ whole genome shotgun (WGS) entry which is preliminary data.</text>
</comment>
<dbReference type="Pfam" id="PF00126">
    <property type="entry name" value="HTH_1"/>
    <property type="match status" value="1"/>
</dbReference>
<dbReference type="HOGENOM" id="CLU_039613_6_4_9"/>
<dbReference type="AlphaFoldDB" id="E0NDI0"/>
<comment type="similarity">
    <text evidence="1">Belongs to the LysR transcriptional regulatory family.</text>
</comment>
<accession>E0NDI0</accession>
<dbReference type="CDD" id="cd05466">
    <property type="entry name" value="PBP2_LTTR_substrate"/>
    <property type="match status" value="1"/>
</dbReference>
<keyword evidence="2" id="KW-0805">Transcription regulation</keyword>
<keyword evidence="7" id="KW-1185">Reference proteome</keyword>
<keyword evidence="4" id="KW-0804">Transcription</keyword>
<reference evidence="6" key="1">
    <citation type="submission" date="2010-07" db="EMBL/GenBank/DDBJ databases">
        <authorList>
            <person name="Muzny D."/>
            <person name="Qin X."/>
            <person name="Deng J."/>
            <person name="Jiang H."/>
            <person name="Liu Y."/>
            <person name="Qu J."/>
            <person name="Song X.-Z."/>
            <person name="Zhang L."/>
            <person name="Thornton R."/>
            <person name="Coyle M."/>
            <person name="Francisco L."/>
            <person name="Jackson L."/>
            <person name="Javaid M."/>
            <person name="Korchina V."/>
            <person name="Kovar C."/>
            <person name="Mata R."/>
            <person name="Mathew T."/>
            <person name="Ngo R."/>
            <person name="Nguyen L."/>
            <person name="Nguyen N."/>
            <person name="Okwuonu G."/>
            <person name="Ongeri F."/>
            <person name="Pham C."/>
            <person name="Simmons D."/>
            <person name="Wilczek-Boney K."/>
            <person name="Hale W."/>
            <person name="Jakkamsetti A."/>
            <person name="Pham P."/>
            <person name="Ruth R."/>
            <person name="San Lucas F."/>
            <person name="Warren J."/>
            <person name="Zhang J."/>
            <person name="Zhao Z."/>
            <person name="Zhou C."/>
            <person name="Zhu D."/>
            <person name="Lee S."/>
            <person name="Bess C."/>
            <person name="Blankenburg K."/>
            <person name="Forbes L."/>
            <person name="Fu Q."/>
            <person name="Gubbala S."/>
            <person name="Hirani K."/>
            <person name="Jayaseelan J.C."/>
            <person name="Lara F."/>
            <person name="Munidasa M."/>
            <person name="Palculict T."/>
            <person name="Patil S."/>
            <person name="Pu L.-L."/>
            <person name="Saada N."/>
            <person name="Tang L."/>
            <person name="Weissenberger G."/>
            <person name="Zhu Y."/>
            <person name="Hemphill L."/>
            <person name="Shang Y."/>
            <person name="Youmans B."/>
            <person name="Ayvaz T."/>
            <person name="Ross M."/>
            <person name="Santibanez J."/>
            <person name="Aqrawi P."/>
            <person name="Gross S."/>
            <person name="Joshi V."/>
            <person name="Fowler G."/>
            <person name="Nazareth L."/>
            <person name="Reid J."/>
            <person name="Worley K."/>
            <person name="Petrosino J."/>
            <person name="Highlander S."/>
            <person name="Gibbs R."/>
        </authorList>
    </citation>
    <scope>NUCLEOTIDE SEQUENCE [LARGE SCALE GENOMIC DNA]</scope>
    <source>
        <strain evidence="6">DSM 20284</strain>
    </source>
</reference>
<dbReference type="InterPro" id="IPR036388">
    <property type="entry name" value="WH-like_DNA-bd_sf"/>
</dbReference>
<dbReference type="SUPFAM" id="SSF46785">
    <property type="entry name" value="Winged helix' DNA-binding domain"/>
    <property type="match status" value="1"/>
</dbReference>
<keyword evidence="3" id="KW-0238">DNA-binding</keyword>
<dbReference type="Gene3D" id="1.10.10.10">
    <property type="entry name" value="Winged helix-like DNA-binding domain superfamily/Winged helix DNA-binding domain"/>
    <property type="match status" value="1"/>
</dbReference>
<organism evidence="6 7">
    <name type="scientific">Pediococcus acidilactici DSM 20284</name>
    <dbReference type="NCBI Taxonomy" id="862514"/>
    <lineage>
        <taxon>Bacteria</taxon>
        <taxon>Bacillati</taxon>
        <taxon>Bacillota</taxon>
        <taxon>Bacilli</taxon>
        <taxon>Lactobacillales</taxon>
        <taxon>Lactobacillaceae</taxon>
        <taxon>Pediococcus</taxon>
        <taxon>Pediococcus acidilactici group</taxon>
    </lineage>
</organism>
<protein>
    <submittedName>
        <fullName evidence="6">LysR substrate binding domain protein</fullName>
    </submittedName>
</protein>
<dbReference type="SUPFAM" id="SSF53850">
    <property type="entry name" value="Periplasmic binding protein-like II"/>
    <property type="match status" value="1"/>
</dbReference>
<dbReference type="eggNOG" id="COG0583">
    <property type="taxonomic scope" value="Bacteria"/>
</dbReference>
<evidence type="ECO:0000256" key="2">
    <source>
        <dbReference type="ARBA" id="ARBA00023015"/>
    </source>
</evidence>
<dbReference type="GO" id="GO:0003677">
    <property type="term" value="F:DNA binding"/>
    <property type="evidence" value="ECO:0007669"/>
    <property type="project" value="UniProtKB-KW"/>
</dbReference>
<dbReference type="PRINTS" id="PR00039">
    <property type="entry name" value="HTHLYSR"/>
</dbReference>
<dbReference type="GO" id="GO:0032993">
    <property type="term" value="C:protein-DNA complex"/>
    <property type="evidence" value="ECO:0007669"/>
    <property type="project" value="TreeGrafter"/>
</dbReference>
<dbReference type="Proteomes" id="UP000004470">
    <property type="component" value="Unassembled WGS sequence"/>
</dbReference>
<dbReference type="InterPro" id="IPR036390">
    <property type="entry name" value="WH_DNA-bd_sf"/>
</dbReference>